<feature type="region of interest" description="Disordered" evidence="13">
    <location>
        <begin position="558"/>
        <end position="588"/>
    </location>
</feature>
<keyword evidence="6 14" id="KW-0812">Transmembrane</keyword>
<feature type="transmembrane region" description="Helical" evidence="14">
    <location>
        <begin position="205"/>
        <end position="227"/>
    </location>
</feature>
<keyword evidence="10" id="KW-0406">Ion transport</keyword>
<feature type="transmembrane region" description="Helical" evidence="14">
    <location>
        <begin position="56"/>
        <end position="77"/>
    </location>
</feature>
<evidence type="ECO:0000256" key="4">
    <source>
        <dbReference type="ARBA" id="ARBA00022448"/>
    </source>
</evidence>
<dbReference type="GO" id="GO:0005886">
    <property type="term" value="C:plasma membrane"/>
    <property type="evidence" value="ECO:0007669"/>
    <property type="project" value="UniProtKB-SubCell"/>
</dbReference>
<evidence type="ECO:0000256" key="6">
    <source>
        <dbReference type="ARBA" id="ARBA00022692"/>
    </source>
</evidence>
<comment type="caution">
    <text evidence="16">The sequence shown here is derived from an EMBL/GenBank/DDBJ whole genome shotgun (WGS) entry which is preliminary data.</text>
</comment>
<comment type="similarity">
    <text evidence="2">Belongs to the ferric reductase (FRE) family.</text>
</comment>
<keyword evidence="5" id="KW-1003">Cell membrane</keyword>
<dbReference type="InterPro" id="IPR013121">
    <property type="entry name" value="Fe_red_NAD-bd_6"/>
</dbReference>
<dbReference type="Gene3D" id="3.40.50.80">
    <property type="entry name" value="Nucleotide-binding domain of ferredoxin-NADP reductase (FNR) module"/>
    <property type="match status" value="1"/>
</dbReference>
<dbReference type="EMBL" id="LFZO01000017">
    <property type="protein sequence ID" value="KXT17614.1"/>
    <property type="molecule type" value="Genomic_DNA"/>
</dbReference>
<evidence type="ECO:0000256" key="14">
    <source>
        <dbReference type="SAM" id="Phobius"/>
    </source>
</evidence>
<evidence type="ECO:0000256" key="5">
    <source>
        <dbReference type="ARBA" id="ARBA00022475"/>
    </source>
</evidence>
<evidence type="ECO:0000256" key="2">
    <source>
        <dbReference type="ARBA" id="ARBA00006278"/>
    </source>
</evidence>
<keyword evidence="7" id="KW-0249">Electron transport</keyword>
<proteinExistence type="inferred from homology"/>
<dbReference type="PANTHER" id="PTHR32361:SF23">
    <property type="entry name" value="FERRIC-CHELATE REDUCTASE"/>
    <property type="match status" value="1"/>
</dbReference>
<dbReference type="PANTHER" id="PTHR32361">
    <property type="entry name" value="FERRIC/CUPRIC REDUCTASE TRANSMEMBRANE COMPONENT"/>
    <property type="match status" value="1"/>
</dbReference>
<comment type="catalytic activity">
    <reaction evidence="12">
        <text>2 a Fe(II)-siderophore + NADP(+) + H(+) = 2 a Fe(III)-siderophore + NADPH</text>
        <dbReference type="Rhea" id="RHEA:28795"/>
        <dbReference type="Rhea" id="RHEA-COMP:11342"/>
        <dbReference type="Rhea" id="RHEA-COMP:11344"/>
        <dbReference type="ChEBI" id="CHEBI:15378"/>
        <dbReference type="ChEBI" id="CHEBI:29033"/>
        <dbReference type="ChEBI" id="CHEBI:29034"/>
        <dbReference type="ChEBI" id="CHEBI:57783"/>
        <dbReference type="ChEBI" id="CHEBI:58349"/>
        <dbReference type="EC" id="1.16.1.9"/>
    </reaction>
</comment>
<dbReference type="Pfam" id="PF08022">
    <property type="entry name" value="FAD_binding_8"/>
    <property type="match status" value="1"/>
</dbReference>
<gene>
    <name evidence="16" type="ORF">AC579_10141</name>
</gene>
<dbReference type="SFLD" id="SFLDS00052">
    <property type="entry name" value="Ferric_Reductase_Domain"/>
    <property type="match status" value="1"/>
</dbReference>
<feature type="transmembrane region" description="Helical" evidence="14">
    <location>
        <begin position="239"/>
        <end position="257"/>
    </location>
</feature>
<evidence type="ECO:0000256" key="7">
    <source>
        <dbReference type="ARBA" id="ARBA00022982"/>
    </source>
</evidence>
<sequence length="647" mass="72321">MAHSHMAMSMDSPPRWLDQPVKLHSSRAYKCSLNHTEQCEYQQGYWRFWYELDHRYALPTVAFFMTAITLFAIPFVLAPFVSAVAQSKQVRKILALHRYLSYRAYRIPLLNWNSAPIGVLLLGAIGTIFFFGMTLGPKPYFWPNEKDSETGKVTLSFGNSPPIASRSGWMALACLPFIIATSSKSNIITTITGVSHEKLQVFHRWISYACFILALIHTFPFIVYHIWKGDMVKSWNEDVFYWTGVVALVAQAWLTFASFSPLRNLCYEFFKASHFLAALIFVVFFFLHCDFRLSSWDYFIATGVIFSLTFLHSQLRIYFQHGLRNAKISLASNGFIKVSIPTKTTWRAGQHYFIRFMGLGTHGLTAHPFTACSLPSKAHYYEAKDSELVFYIRPQGGFTARLAKFAEQHPNASMRVLLDGPYGGIDMRKLASSQKTLALAGGSGAGWLLPLIEAFLRRKDCFSAGCDPETGKMVALCNGEGPEMKVILATRDLATRNWFEEAICALLSASLTGCCPSGLSVEIYYTGREENKIAPKETGQFLQALDEPERAPDAGENIAAKTSSNSSDSDSEKVGSLLNPTDHASRPDLPAMIKEGAANSTSGMSVFCCGPLSMQNDVQNAVAREQFAVMKDGIKDIYLHMEHFSWA</sequence>
<dbReference type="Pfam" id="PF08030">
    <property type="entry name" value="NAD_binding_6"/>
    <property type="match status" value="1"/>
</dbReference>
<evidence type="ECO:0000256" key="11">
    <source>
        <dbReference type="ARBA" id="ARBA00023136"/>
    </source>
</evidence>
<dbReference type="STRING" id="113226.A0A139ISS9"/>
<dbReference type="GO" id="GO:0006879">
    <property type="term" value="P:intracellular iron ion homeostasis"/>
    <property type="evidence" value="ECO:0007669"/>
    <property type="project" value="TreeGrafter"/>
</dbReference>
<feature type="transmembrane region" description="Helical" evidence="14">
    <location>
        <begin position="269"/>
        <end position="287"/>
    </location>
</feature>
<dbReference type="EC" id="1.16.1.9" evidence="3"/>
<evidence type="ECO:0000313" key="17">
    <source>
        <dbReference type="Proteomes" id="UP000073492"/>
    </source>
</evidence>
<evidence type="ECO:0000259" key="15">
    <source>
        <dbReference type="PROSITE" id="PS51384"/>
    </source>
</evidence>
<protein>
    <recommendedName>
        <fullName evidence="3">ferric-chelate reductase (NADPH)</fullName>
        <ecNumber evidence="3">1.16.1.9</ecNumber>
    </recommendedName>
</protein>
<evidence type="ECO:0000256" key="3">
    <source>
        <dbReference type="ARBA" id="ARBA00012668"/>
    </source>
</evidence>
<evidence type="ECO:0000256" key="1">
    <source>
        <dbReference type="ARBA" id="ARBA00004651"/>
    </source>
</evidence>
<comment type="subcellular location">
    <subcellularLocation>
        <location evidence="1">Cell membrane</location>
        <topology evidence="1">Multi-pass membrane protein</topology>
    </subcellularLocation>
</comment>
<feature type="transmembrane region" description="Helical" evidence="14">
    <location>
        <begin position="299"/>
        <end position="319"/>
    </location>
</feature>
<dbReference type="InterPro" id="IPR017927">
    <property type="entry name" value="FAD-bd_FR_type"/>
</dbReference>
<dbReference type="Proteomes" id="UP000073492">
    <property type="component" value="Unassembled WGS sequence"/>
</dbReference>
<keyword evidence="4" id="KW-0813">Transport</keyword>
<keyword evidence="8 14" id="KW-1133">Transmembrane helix</keyword>
<name>A0A139ISS9_9PEZI</name>
<dbReference type="SUPFAM" id="SSF63380">
    <property type="entry name" value="Riboflavin synthase domain-like"/>
    <property type="match status" value="1"/>
</dbReference>
<keyword evidence="11 14" id="KW-0472">Membrane</keyword>
<evidence type="ECO:0000256" key="12">
    <source>
        <dbReference type="ARBA" id="ARBA00048483"/>
    </source>
</evidence>
<evidence type="ECO:0000256" key="9">
    <source>
        <dbReference type="ARBA" id="ARBA00023002"/>
    </source>
</evidence>
<feature type="transmembrane region" description="Helical" evidence="14">
    <location>
        <begin position="115"/>
        <end position="136"/>
    </location>
</feature>
<keyword evidence="17" id="KW-1185">Reference proteome</keyword>
<dbReference type="GO" id="GO:0006826">
    <property type="term" value="P:iron ion transport"/>
    <property type="evidence" value="ECO:0007669"/>
    <property type="project" value="TreeGrafter"/>
</dbReference>
<dbReference type="InterPro" id="IPR051410">
    <property type="entry name" value="Ferric/Cupric_Reductase"/>
</dbReference>
<dbReference type="AlphaFoldDB" id="A0A139ISS9"/>
<keyword evidence="9" id="KW-0560">Oxidoreductase</keyword>
<evidence type="ECO:0000256" key="10">
    <source>
        <dbReference type="ARBA" id="ARBA00023065"/>
    </source>
</evidence>
<evidence type="ECO:0000256" key="13">
    <source>
        <dbReference type="SAM" id="MobiDB-lite"/>
    </source>
</evidence>
<organism evidence="16 17">
    <name type="scientific">Pseudocercospora musae</name>
    <dbReference type="NCBI Taxonomy" id="113226"/>
    <lineage>
        <taxon>Eukaryota</taxon>
        <taxon>Fungi</taxon>
        <taxon>Dikarya</taxon>
        <taxon>Ascomycota</taxon>
        <taxon>Pezizomycotina</taxon>
        <taxon>Dothideomycetes</taxon>
        <taxon>Dothideomycetidae</taxon>
        <taxon>Mycosphaerellales</taxon>
        <taxon>Mycosphaerellaceae</taxon>
        <taxon>Pseudocercospora</taxon>
    </lineage>
</organism>
<reference evidence="16 17" key="1">
    <citation type="submission" date="2015-07" db="EMBL/GenBank/DDBJ databases">
        <title>Comparative genomics of the Sigatoka disease complex on banana suggests a link between parallel evolutionary changes in Pseudocercospora fijiensis and Pseudocercospora eumusae and increased virulence on the banana host.</title>
        <authorList>
            <person name="Chang T.-C."/>
            <person name="Salvucci A."/>
            <person name="Crous P.W."/>
            <person name="Stergiopoulos I."/>
        </authorList>
    </citation>
    <scope>NUCLEOTIDE SEQUENCE [LARGE SCALE GENOMIC DNA]</scope>
    <source>
        <strain evidence="16 17">CBS 116634</strain>
    </source>
</reference>
<dbReference type="InterPro" id="IPR039261">
    <property type="entry name" value="FNR_nucleotide-bd"/>
</dbReference>
<dbReference type="CDD" id="cd06186">
    <property type="entry name" value="NOX_Duox_like_FAD_NADP"/>
    <property type="match status" value="1"/>
</dbReference>
<dbReference type="InterPro" id="IPR013130">
    <property type="entry name" value="Fe3_Rdtase_TM_dom"/>
</dbReference>
<accession>A0A139ISS9</accession>
<dbReference type="GO" id="GO:0015677">
    <property type="term" value="P:copper ion import"/>
    <property type="evidence" value="ECO:0007669"/>
    <property type="project" value="TreeGrafter"/>
</dbReference>
<dbReference type="PROSITE" id="PS51384">
    <property type="entry name" value="FAD_FR"/>
    <property type="match status" value="1"/>
</dbReference>
<dbReference type="Pfam" id="PF01794">
    <property type="entry name" value="Ferric_reduct"/>
    <property type="match status" value="1"/>
</dbReference>
<evidence type="ECO:0000313" key="16">
    <source>
        <dbReference type="EMBL" id="KXT17614.1"/>
    </source>
</evidence>
<dbReference type="GO" id="GO:0052851">
    <property type="term" value="F:ferric-chelate reductase (NADPH) activity"/>
    <property type="evidence" value="ECO:0007669"/>
    <property type="project" value="UniProtKB-EC"/>
</dbReference>
<dbReference type="InterPro" id="IPR017938">
    <property type="entry name" value="Riboflavin_synthase-like_b-brl"/>
</dbReference>
<feature type="domain" description="FAD-binding FR-type" evidence="15">
    <location>
        <begin position="315"/>
        <end position="428"/>
    </location>
</feature>
<dbReference type="OrthoDB" id="17725at2759"/>
<dbReference type="InterPro" id="IPR013112">
    <property type="entry name" value="FAD-bd_8"/>
</dbReference>
<dbReference type="SFLD" id="SFLDG01168">
    <property type="entry name" value="Ferric_reductase_subgroup_(FRE"/>
    <property type="match status" value="1"/>
</dbReference>
<evidence type="ECO:0000256" key="8">
    <source>
        <dbReference type="ARBA" id="ARBA00022989"/>
    </source>
</evidence>